<dbReference type="WBParaSite" id="SMUV_0000041601-mRNA-1">
    <property type="protein sequence ID" value="SMUV_0000041601-mRNA-1"/>
    <property type="gene ID" value="SMUV_0000041601"/>
</dbReference>
<proteinExistence type="predicted"/>
<keyword evidence="1" id="KW-1185">Reference proteome</keyword>
<evidence type="ECO:0000313" key="2">
    <source>
        <dbReference type="WBParaSite" id="SMUV_0000041601-mRNA-1"/>
    </source>
</evidence>
<dbReference type="Proteomes" id="UP000046393">
    <property type="component" value="Unplaced"/>
</dbReference>
<sequence length="72" mass="7822">MRSDEQCTEKVINAFVRAKETTESITAKKFLPQASRKLLELSRIFAADAGDGGDGGGSEQEMMMMMICAAAF</sequence>
<evidence type="ECO:0000313" key="1">
    <source>
        <dbReference type="Proteomes" id="UP000046393"/>
    </source>
</evidence>
<dbReference type="AlphaFoldDB" id="A0A0N5A8L4"/>
<name>A0A0N5A8L4_9BILA</name>
<protein>
    <submittedName>
        <fullName evidence="2">NR LBD domain-containing protein</fullName>
    </submittedName>
</protein>
<organism evidence="1 2">
    <name type="scientific">Syphacia muris</name>
    <dbReference type="NCBI Taxonomy" id="451379"/>
    <lineage>
        <taxon>Eukaryota</taxon>
        <taxon>Metazoa</taxon>
        <taxon>Ecdysozoa</taxon>
        <taxon>Nematoda</taxon>
        <taxon>Chromadorea</taxon>
        <taxon>Rhabditida</taxon>
        <taxon>Spirurina</taxon>
        <taxon>Oxyuridomorpha</taxon>
        <taxon>Oxyuroidea</taxon>
        <taxon>Oxyuridae</taxon>
        <taxon>Syphacia</taxon>
    </lineage>
</organism>
<accession>A0A0N5A8L4</accession>
<reference evidence="2" key="1">
    <citation type="submission" date="2017-02" db="UniProtKB">
        <authorList>
            <consortium name="WormBaseParasite"/>
        </authorList>
    </citation>
    <scope>IDENTIFICATION</scope>
</reference>